<dbReference type="GO" id="GO:0043565">
    <property type="term" value="F:sequence-specific DNA binding"/>
    <property type="evidence" value="ECO:0007669"/>
    <property type="project" value="InterPro"/>
</dbReference>
<dbReference type="RefSeq" id="WP_051645936.1">
    <property type="nucleotide sequence ID" value="NZ_BNAB01000033.1"/>
</dbReference>
<gene>
    <name evidence="5" type="ORF">GCM10008024_39470</name>
    <name evidence="6" type="ORF">SAMN05444006_1356</name>
</gene>
<evidence type="ECO:0000259" key="4">
    <source>
        <dbReference type="PROSITE" id="PS01124"/>
    </source>
</evidence>
<dbReference type="EMBL" id="FNOB01000035">
    <property type="protein sequence ID" value="SDX86280.1"/>
    <property type="molecule type" value="Genomic_DNA"/>
</dbReference>
<reference evidence="5" key="1">
    <citation type="journal article" date="2014" name="Int. J. Syst. Evol. Microbiol.">
        <title>Complete genome sequence of Corynebacterium casei LMG S-19264T (=DSM 44701T), isolated from a smear-ripened cheese.</title>
        <authorList>
            <consortium name="US DOE Joint Genome Institute (JGI-PGF)"/>
            <person name="Walter F."/>
            <person name="Albersmeier A."/>
            <person name="Kalinowski J."/>
            <person name="Ruckert C."/>
        </authorList>
    </citation>
    <scope>NUCLEOTIDE SEQUENCE</scope>
    <source>
        <strain evidence="5">CGMCC 1.10859</strain>
    </source>
</reference>
<dbReference type="InterPro" id="IPR011051">
    <property type="entry name" value="RmlC_Cupin_sf"/>
</dbReference>
<dbReference type="Gene3D" id="1.10.10.60">
    <property type="entry name" value="Homeodomain-like"/>
    <property type="match status" value="1"/>
</dbReference>
<reference evidence="6 7" key="2">
    <citation type="submission" date="2016-10" db="EMBL/GenBank/DDBJ databases">
        <authorList>
            <person name="Varghese N."/>
            <person name="Submissions S."/>
        </authorList>
    </citation>
    <scope>NUCLEOTIDE SEQUENCE [LARGE SCALE GENOMIC DNA]</scope>
    <source>
        <strain evidence="6 7">DSM 24802</strain>
    </source>
</reference>
<dbReference type="InterPro" id="IPR009057">
    <property type="entry name" value="Homeodomain-like_sf"/>
</dbReference>
<accession>A0AAN4UUZ1</accession>
<protein>
    <submittedName>
        <fullName evidence="5">AraC family transcriptional regulator</fullName>
    </submittedName>
    <submittedName>
        <fullName evidence="6">Transcriptional regulator, AraC family</fullName>
    </submittedName>
</protein>
<evidence type="ECO:0000313" key="6">
    <source>
        <dbReference type="EMBL" id="SDX86280.1"/>
    </source>
</evidence>
<dbReference type="Pfam" id="PF02311">
    <property type="entry name" value="AraC_binding"/>
    <property type="match status" value="1"/>
</dbReference>
<dbReference type="InterPro" id="IPR003313">
    <property type="entry name" value="AraC-bd"/>
</dbReference>
<feature type="domain" description="HTH araC/xylS-type" evidence="4">
    <location>
        <begin position="146"/>
        <end position="244"/>
    </location>
</feature>
<name>A0AAN4UUZ1_9RHOB</name>
<reference evidence="5" key="3">
    <citation type="submission" date="2023-06" db="EMBL/GenBank/DDBJ databases">
        <authorList>
            <person name="Sun Q."/>
            <person name="Zhou Y."/>
        </authorList>
    </citation>
    <scope>NUCLEOTIDE SEQUENCE</scope>
    <source>
        <strain evidence="5">CGMCC 1.10859</strain>
    </source>
</reference>
<evidence type="ECO:0000313" key="5">
    <source>
        <dbReference type="EMBL" id="GHE06120.1"/>
    </source>
</evidence>
<dbReference type="AlphaFoldDB" id="A0AAN4UUZ1"/>
<dbReference type="Pfam" id="PF12833">
    <property type="entry name" value="HTH_18"/>
    <property type="match status" value="1"/>
</dbReference>
<dbReference type="GO" id="GO:0003700">
    <property type="term" value="F:DNA-binding transcription factor activity"/>
    <property type="evidence" value="ECO:0007669"/>
    <property type="project" value="InterPro"/>
</dbReference>
<dbReference type="PROSITE" id="PS01124">
    <property type="entry name" value="HTH_ARAC_FAMILY_2"/>
    <property type="match status" value="1"/>
</dbReference>
<proteinExistence type="predicted"/>
<dbReference type="InterPro" id="IPR050204">
    <property type="entry name" value="AraC_XylS_family_regulators"/>
</dbReference>
<dbReference type="Proteomes" id="UP000199541">
    <property type="component" value="Unassembled WGS sequence"/>
</dbReference>
<dbReference type="InterPro" id="IPR018060">
    <property type="entry name" value="HTH_AraC"/>
</dbReference>
<dbReference type="SUPFAM" id="SSF46689">
    <property type="entry name" value="Homeodomain-like"/>
    <property type="match status" value="2"/>
</dbReference>
<dbReference type="EMBL" id="BNAB01000033">
    <property type="protein sequence ID" value="GHE06120.1"/>
    <property type="molecule type" value="Genomic_DNA"/>
</dbReference>
<keyword evidence="2" id="KW-0238">DNA-binding</keyword>
<dbReference type="Proteomes" id="UP000634647">
    <property type="component" value="Unassembled WGS sequence"/>
</dbReference>
<keyword evidence="3" id="KW-0804">Transcription</keyword>
<keyword evidence="1" id="KW-0805">Transcription regulation</keyword>
<dbReference type="Gene3D" id="2.60.120.10">
    <property type="entry name" value="Jelly Rolls"/>
    <property type="match status" value="1"/>
</dbReference>
<evidence type="ECO:0000313" key="7">
    <source>
        <dbReference type="Proteomes" id="UP000199541"/>
    </source>
</evidence>
<evidence type="ECO:0000256" key="2">
    <source>
        <dbReference type="ARBA" id="ARBA00023125"/>
    </source>
</evidence>
<evidence type="ECO:0000313" key="8">
    <source>
        <dbReference type="Proteomes" id="UP000634647"/>
    </source>
</evidence>
<comment type="caution">
    <text evidence="5">The sequence shown here is derived from an EMBL/GenBank/DDBJ whole genome shotgun (WGS) entry which is preliminary data.</text>
</comment>
<dbReference type="InterPro" id="IPR014710">
    <property type="entry name" value="RmlC-like_jellyroll"/>
</dbReference>
<evidence type="ECO:0000256" key="3">
    <source>
        <dbReference type="ARBA" id="ARBA00023163"/>
    </source>
</evidence>
<dbReference type="SUPFAM" id="SSF51182">
    <property type="entry name" value="RmlC-like cupins"/>
    <property type="match status" value="1"/>
</dbReference>
<dbReference type="SMART" id="SM00342">
    <property type="entry name" value="HTH_ARAC"/>
    <property type="match status" value="1"/>
</dbReference>
<keyword evidence="7" id="KW-1185">Reference proteome</keyword>
<sequence>MMHAPLPRLETRRYGEGLARHRHAFHQVVLPRAGEMQIEIGGREGLLGRQHAAFIPAGAVHSFEARGAQDFLILDLPRDPAQTRGAGALDRLAQTLFFPLTPALDQLIAYAQGFRDLRLPDPAAWVALLIATAAPGTPQAPSGALARAQAHIEAHLGTPLTVARIARAAGISERGLHRLFRAGLGTTPHAYLARRRAARALDLLDRSTLSIAEIAHLAGYADQSALTRALKRQLGVTPGAYRRDRARR</sequence>
<dbReference type="PANTHER" id="PTHR46796:SF10">
    <property type="entry name" value="TRANSCRIPTIONAL ACTIVATOR FEAR"/>
    <property type="match status" value="1"/>
</dbReference>
<organism evidence="5 8">
    <name type="scientific">Allgaiera indica</name>
    <dbReference type="NCBI Taxonomy" id="765699"/>
    <lineage>
        <taxon>Bacteria</taxon>
        <taxon>Pseudomonadati</taxon>
        <taxon>Pseudomonadota</taxon>
        <taxon>Alphaproteobacteria</taxon>
        <taxon>Rhodobacterales</taxon>
        <taxon>Paracoccaceae</taxon>
        <taxon>Allgaiera</taxon>
    </lineage>
</organism>
<dbReference type="PANTHER" id="PTHR46796">
    <property type="entry name" value="HTH-TYPE TRANSCRIPTIONAL ACTIVATOR RHAS-RELATED"/>
    <property type="match status" value="1"/>
</dbReference>
<evidence type="ECO:0000256" key="1">
    <source>
        <dbReference type="ARBA" id="ARBA00023015"/>
    </source>
</evidence>